<dbReference type="FunFam" id="2.40.460.10:FF:000001">
    <property type="entry name" value="Acetyl-CoA carboxylase 1"/>
    <property type="match status" value="1"/>
</dbReference>
<protein>
    <submittedName>
        <fullName evidence="3">ACACA</fullName>
    </submittedName>
</protein>
<comment type="caution">
    <text evidence="3">The sequence shown here is derived from an EMBL/GenBank/DDBJ whole genome shotgun (WGS) entry which is preliminary data.</text>
</comment>
<dbReference type="EMBL" id="VXIV02002479">
    <property type="protein sequence ID" value="KAF6025258.1"/>
    <property type="molecule type" value="Genomic_DNA"/>
</dbReference>
<dbReference type="Pfam" id="PF01039">
    <property type="entry name" value="Carboxyl_trans"/>
    <property type="match status" value="1"/>
</dbReference>
<feature type="domain" description="CoA carboxyltransferase N-terminal" evidence="1">
    <location>
        <begin position="1"/>
        <end position="332"/>
    </location>
</feature>
<dbReference type="GO" id="GO:0006633">
    <property type="term" value="P:fatty acid biosynthetic process"/>
    <property type="evidence" value="ECO:0007669"/>
    <property type="project" value="TreeGrafter"/>
</dbReference>
<dbReference type="SUPFAM" id="SSF52096">
    <property type="entry name" value="ClpP/crotonase"/>
    <property type="match status" value="2"/>
</dbReference>
<evidence type="ECO:0000259" key="1">
    <source>
        <dbReference type="PROSITE" id="PS50980"/>
    </source>
</evidence>
<dbReference type="PROSITE" id="PS50989">
    <property type="entry name" value="COA_CT_CTER"/>
    <property type="match status" value="1"/>
</dbReference>
<dbReference type="PANTHER" id="PTHR45728:SF3">
    <property type="entry name" value="ACETYL-COA CARBOXYLASE"/>
    <property type="match status" value="1"/>
</dbReference>
<evidence type="ECO:0000313" key="3">
    <source>
        <dbReference type="EMBL" id="KAF6025258.1"/>
    </source>
</evidence>
<dbReference type="PROSITE" id="PS50980">
    <property type="entry name" value="COA_CT_NTER"/>
    <property type="match status" value="1"/>
</dbReference>
<dbReference type="InterPro" id="IPR011763">
    <property type="entry name" value="COA_CT_C"/>
</dbReference>
<feature type="domain" description="CoA carboxyltransferase C-terminal" evidence="2">
    <location>
        <begin position="336"/>
        <end position="649"/>
    </location>
</feature>
<sequence>MTKDHLQQKRFIAQNQNNTTYVYDFPEVFRQALFSAWQASGKGKEINAADIIDCTELILNADKELVHQTRLPGENLIGMVAWKMTLKTPEYPEGRDIIIIANDITFKIGSFGPDEDLLFLRASEYARKHGLPRIYISANSGARIGLADEIKPLFKVAWNDNSDPDKGFKYLYLTPEHFIKVSGSVKAQLIEDEGESRYKITDIIGASHGLGVENLRGSGTIAGESSQAYNEIPTINLVTCRAIGIGAYLVRLGQRTIQHESSHIILTGAGALNKVLGREVYSSNSQLGGTQIMYNNGVSHQAVSHDLEGVRTIIKWLSYIPKTTQSPLPITISSDPVDRNIEFMPSKTPYDPLHMLAGRETESGWQSGFFDKGSFDEIMAAWAQTVRCGRARLGGIPVGVIAVETRTVTLSVPADPANLDSEAKLVPQAGQVWFPDSAYKTSQAIKDFNREGLPLMVFANWRGFAAGMKDLYDQVLKFGAYIVDGLREYKQPIMVYIPPHAELRGGAWVVVDPTINDRRMELYVDPQSRGGVLEPTGIVEIKYKRRDVLKTIRRLDSKYQALAEKLTNEKLSIQEKHDIELQMAHREEYLIPIYHQVAVSFVDLHDTPGRMQEKNCINDIIPWSGARKFFYWRLQRLLLEDQVIKLVKAANPTLTDLHIQSMLSRWFVEARGAVQAYLWEDNKAVVEWLQEQLREDNNDSSIKQNCHCVSQDYKSQQIKQLLEGNPRLAMDSLAHMASIMSTSERKELSSLLSKFDDASS</sequence>
<dbReference type="GO" id="GO:0005739">
    <property type="term" value="C:mitochondrion"/>
    <property type="evidence" value="ECO:0007669"/>
    <property type="project" value="TreeGrafter"/>
</dbReference>
<gene>
    <name evidence="3" type="ORF">EB796_016426</name>
</gene>
<reference evidence="3" key="1">
    <citation type="submission" date="2020-06" db="EMBL/GenBank/DDBJ databases">
        <title>Draft genome of Bugula neritina, a colonial animal packing powerful symbionts and potential medicines.</title>
        <authorList>
            <person name="Rayko M."/>
        </authorList>
    </citation>
    <scope>NUCLEOTIDE SEQUENCE [LARGE SCALE GENOMIC DNA]</scope>
    <source>
        <strain evidence="3">Kwan_BN1</strain>
    </source>
</reference>
<name>A0A7J7JIR4_BUGNE</name>
<accession>A0A7J7JIR4</accession>
<proteinExistence type="predicted"/>
<dbReference type="Proteomes" id="UP000593567">
    <property type="component" value="Unassembled WGS sequence"/>
</dbReference>
<dbReference type="InterPro" id="IPR049076">
    <property type="entry name" value="ACCA"/>
</dbReference>
<dbReference type="GO" id="GO:0003989">
    <property type="term" value="F:acetyl-CoA carboxylase activity"/>
    <property type="evidence" value="ECO:0007669"/>
    <property type="project" value="InterPro"/>
</dbReference>
<evidence type="ECO:0000313" key="4">
    <source>
        <dbReference type="Proteomes" id="UP000593567"/>
    </source>
</evidence>
<dbReference type="InterPro" id="IPR029045">
    <property type="entry name" value="ClpP/crotonase-like_dom_sf"/>
</dbReference>
<organism evidence="3 4">
    <name type="scientific">Bugula neritina</name>
    <name type="common">Brown bryozoan</name>
    <name type="synonym">Sertularia neritina</name>
    <dbReference type="NCBI Taxonomy" id="10212"/>
    <lineage>
        <taxon>Eukaryota</taxon>
        <taxon>Metazoa</taxon>
        <taxon>Spiralia</taxon>
        <taxon>Lophotrochozoa</taxon>
        <taxon>Bryozoa</taxon>
        <taxon>Gymnolaemata</taxon>
        <taxon>Cheilostomatida</taxon>
        <taxon>Flustrina</taxon>
        <taxon>Buguloidea</taxon>
        <taxon>Bugulidae</taxon>
        <taxon>Bugula</taxon>
    </lineage>
</organism>
<dbReference type="Gene3D" id="2.40.460.10">
    <property type="entry name" value="Biotin dependent carboxylase carboxyltransferase"/>
    <property type="match status" value="1"/>
</dbReference>
<dbReference type="FunFam" id="3.90.226.10:FF:000010">
    <property type="entry name" value="acetyl-CoA carboxylase isoform X2"/>
    <property type="match status" value="1"/>
</dbReference>
<dbReference type="PANTHER" id="PTHR45728">
    <property type="entry name" value="ACETYL-COA CARBOXYLASE, ISOFORM A"/>
    <property type="match status" value="1"/>
</dbReference>
<evidence type="ECO:0000259" key="2">
    <source>
        <dbReference type="PROSITE" id="PS50989"/>
    </source>
</evidence>
<dbReference type="InterPro" id="IPR034733">
    <property type="entry name" value="AcCoA_carboxyl_beta"/>
</dbReference>
<dbReference type="AlphaFoldDB" id="A0A7J7JIR4"/>
<dbReference type="InterPro" id="IPR011762">
    <property type="entry name" value="COA_CT_N"/>
</dbReference>
<dbReference type="Gene3D" id="3.90.226.10">
    <property type="entry name" value="2-enoyl-CoA Hydratase, Chain A, domain 1"/>
    <property type="match status" value="2"/>
</dbReference>
<keyword evidence="4" id="KW-1185">Reference proteome</keyword>
<dbReference type="OrthoDB" id="14612at2759"/>